<protein>
    <submittedName>
        <fullName evidence="2">Uncharacterized protein</fullName>
    </submittedName>
</protein>
<feature type="non-terminal residue" evidence="2">
    <location>
        <position position="1"/>
    </location>
</feature>
<evidence type="ECO:0000313" key="2">
    <source>
        <dbReference type="EMBL" id="PVU95752.1"/>
    </source>
</evidence>
<dbReference type="EMBL" id="MBFT01000171">
    <property type="protein sequence ID" value="PVU95752.1"/>
    <property type="molecule type" value="Genomic_DNA"/>
</dbReference>
<sequence>DCINDGMEFDNSVSDKESKNKIRGPPTKRNKKTSALSLQTKSILNHNLTIDLSVLGIKTNKNQMS</sequence>
<evidence type="ECO:0000256" key="1">
    <source>
        <dbReference type="SAM" id="MobiDB-lite"/>
    </source>
</evidence>
<keyword evidence="3" id="KW-1185">Reference proteome</keyword>
<accession>A0A2T9YTS5</accession>
<evidence type="ECO:0000313" key="3">
    <source>
        <dbReference type="Proteomes" id="UP000245699"/>
    </source>
</evidence>
<organism evidence="2 3">
    <name type="scientific">Furculomyces boomerangus</name>
    <dbReference type="NCBI Taxonomy" id="61424"/>
    <lineage>
        <taxon>Eukaryota</taxon>
        <taxon>Fungi</taxon>
        <taxon>Fungi incertae sedis</taxon>
        <taxon>Zoopagomycota</taxon>
        <taxon>Kickxellomycotina</taxon>
        <taxon>Harpellomycetes</taxon>
        <taxon>Harpellales</taxon>
        <taxon>Harpellaceae</taxon>
        <taxon>Furculomyces</taxon>
    </lineage>
</organism>
<reference evidence="2 3" key="1">
    <citation type="journal article" date="2018" name="MBio">
        <title>Comparative Genomics Reveals the Core Gene Toolbox for the Fungus-Insect Symbiosis.</title>
        <authorList>
            <person name="Wang Y."/>
            <person name="Stata M."/>
            <person name="Wang W."/>
            <person name="Stajich J.E."/>
            <person name="White M.M."/>
            <person name="Moncalvo J.M."/>
        </authorList>
    </citation>
    <scope>NUCLEOTIDE SEQUENCE [LARGE SCALE GENOMIC DNA]</scope>
    <source>
        <strain evidence="2 3">AUS-77-4</strain>
    </source>
</reference>
<proteinExistence type="predicted"/>
<dbReference type="AlphaFoldDB" id="A0A2T9YTS5"/>
<comment type="caution">
    <text evidence="2">The sequence shown here is derived from an EMBL/GenBank/DDBJ whole genome shotgun (WGS) entry which is preliminary data.</text>
</comment>
<dbReference type="Proteomes" id="UP000245699">
    <property type="component" value="Unassembled WGS sequence"/>
</dbReference>
<gene>
    <name evidence="2" type="ORF">BB559_002620</name>
</gene>
<feature type="region of interest" description="Disordered" evidence="1">
    <location>
        <begin position="1"/>
        <end position="35"/>
    </location>
</feature>
<name>A0A2T9YTS5_9FUNG</name>